<feature type="region of interest" description="Disordered" evidence="1">
    <location>
        <begin position="187"/>
        <end position="208"/>
    </location>
</feature>
<protein>
    <submittedName>
        <fullName evidence="2">Uncharacterized protein</fullName>
    </submittedName>
</protein>
<comment type="caution">
    <text evidence="2">The sequence shown here is derived from an EMBL/GenBank/DDBJ whole genome shotgun (WGS) entry which is preliminary data.</text>
</comment>
<keyword evidence="3" id="KW-1185">Reference proteome</keyword>
<feature type="non-terminal residue" evidence="2">
    <location>
        <position position="713"/>
    </location>
</feature>
<name>A0ABN9TRW9_9DINO</name>
<proteinExistence type="predicted"/>
<evidence type="ECO:0000313" key="2">
    <source>
        <dbReference type="EMBL" id="CAK0848915.1"/>
    </source>
</evidence>
<evidence type="ECO:0000313" key="3">
    <source>
        <dbReference type="Proteomes" id="UP001189429"/>
    </source>
</evidence>
<evidence type="ECO:0000256" key="1">
    <source>
        <dbReference type="SAM" id="MobiDB-lite"/>
    </source>
</evidence>
<feature type="non-terminal residue" evidence="2">
    <location>
        <position position="1"/>
    </location>
</feature>
<reference evidence="2" key="1">
    <citation type="submission" date="2023-10" db="EMBL/GenBank/DDBJ databases">
        <authorList>
            <person name="Chen Y."/>
            <person name="Shah S."/>
            <person name="Dougan E. K."/>
            <person name="Thang M."/>
            <person name="Chan C."/>
        </authorList>
    </citation>
    <scope>NUCLEOTIDE SEQUENCE [LARGE SCALE GENOMIC DNA]</scope>
</reference>
<dbReference type="EMBL" id="CAUYUJ010015020">
    <property type="protein sequence ID" value="CAK0848915.1"/>
    <property type="molecule type" value="Genomic_DNA"/>
</dbReference>
<feature type="compositionally biased region" description="Pro residues" evidence="1">
    <location>
        <begin position="194"/>
        <end position="205"/>
    </location>
</feature>
<gene>
    <name evidence="2" type="ORF">PCOR1329_LOCUS41746</name>
</gene>
<dbReference type="Proteomes" id="UP001189429">
    <property type="component" value="Unassembled WGS sequence"/>
</dbReference>
<accession>A0ABN9TRW9</accession>
<sequence length="713" mass="76566">VAASEAAVPGECRLLADLVGRPTQCVCQCDCRCETQATAGGWTAARLLLYVVPLLVGASAAGLCIGRGASREPAPSRVTSEIITTVGDRVFVCYHQDADGAVVEWHERLLLAQIVGVNWVVISRDFDIFEENFAESDVLNKFGAGGALPPALRGLAVYRIDQFALGKHMQYYMDTGEALAKGLRPAGAGADAAPAPPGKGGPPATPAGTWVAAKSRGGVKVGDSLLAQMGEWAHVVNDRCLFILTDGVVLSGGLEDSLVKEGAVAVSASRILPVKRAGMRRFRRPFAEALHAMKEGPVQRHYRWRSVLGAGNLAAFELISRRYRLWGSACKDLLREVDARSASGDDLLNERWLFLGVKNLRISVVVMPVLGDFVAKELSTRAAVLRSARVVPAARACLRVSDDVPDNSRQLRDVDPEVAPQAWLARVRAEARKRLLGLAPELTPLQQERARPSAQQGYCRALERLASFLERRPLRGWSAPQWDRRLLSFVEWAKAAVWGRAPATSRPPLARGVVLALAWAMLPSCPVGALAVVVMFETYLRPSGLLSLAVAQLVPPASQGGAGPAGPSAFSWGGLGRPSKTRQFDFGALLDLERRGALTPALRVLLGCAAPSRTPVEQLGVYSVEPTLGALRRGGAGRDRLVQARFLGEVRQRGHWRSFRSVARCDRRARASLQIGEFPMAVQAEIAALGVLPNTSLVLVVDFGKVGTEAVSS</sequence>
<organism evidence="2 3">
    <name type="scientific">Prorocentrum cordatum</name>
    <dbReference type="NCBI Taxonomy" id="2364126"/>
    <lineage>
        <taxon>Eukaryota</taxon>
        <taxon>Sar</taxon>
        <taxon>Alveolata</taxon>
        <taxon>Dinophyceae</taxon>
        <taxon>Prorocentrales</taxon>
        <taxon>Prorocentraceae</taxon>
        <taxon>Prorocentrum</taxon>
    </lineage>
</organism>